<dbReference type="KEGG" id="pti:PHATRDRAFT_48094"/>
<dbReference type="Proteomes" id="UP000000759">
    <property type="component" value="Chromosome 16"/>
</dbReference>
<reference evidence="3 4" key="1">
    <citation type="journal article" date="2008" name="Nature">
        <title>The Phaeodactylum genome reveals the evolutionary history of diatom genomes.</title>
        <authorList>
            <person name="Bowler C."/>
            <person name="Allen A.E."/>
            <person name="Badger J.H."/>
            <person name="Grimwood J."/>
            <person name="Jabbari K."/>
            <person name="Kuo A."/>
            <person name="Maheswari U."/>
            <person name="Martens C."/>
            <person name="Maumus F."/>
            <person name="Otillar R.P."/>
            <person name="Rayko E."/>
            <person name="Salamov A."/>
            <person name="Vandepoele K."/>
            <person name="Beszteri B."/>
            <person name="Gruber A."/>
            <person name="Heijde M."/>
            <person name="Katinka M."/>
            <person name="Mock T."/>
            <person name="Valentin K."/>
            <person name="Verret F."/>
            <person name="Berges J.A."/>
            <person name="Brownlee C."/>
            <person name="Cadoret J.P."/>
            <person name="Chiovitti A."/>
            <person name="Choi C.J."/>
            <person name="Coesel S."/>
            <person name="De Martino A."/>
            <person name="Detter J.C."/>
            <person name="Durkin C."/>
            <person name="Falciatore A."/>
            <person name="Fournet J."/>
            <person name="Haruta M."/>
            <person name="Huysman M.J."/>
            <person name="Jenkins B.D."/>
            <person name="Jiroutova K."/>
            <person name="Jorgensen R.E."/>
            <person name="Joubert Y."/>
            <person name="Kaplan A."/>
            <person name="Kroger N."/>
            <person name="Kroth P.G."/>
            <person name="La Roche J."/>
            <person name="Lindquist E."/>
            <person name="Lommer M."/>
            <person name="Martin-Jezequel V."/>
            <person name="Lopez P.J."/>
            <person name="Lucas S."/>
            <person name="Mangogna M."/>
            <person name="McGinnis K."/>
            <person name="Medlin L.K."/>
            <person name="Montsant A."/>
            <person name="Oudot-Le Secq M.P."/>
            <person name="Napoli C."/>
            <person name="Obornik M."/>
            <person name="Parker M.S."/>
            <person name="Petit J.L."/>
            <person name="Porcel B.M."/>
            <person name="Poulsen N."/>
            <person name="Robison M."/>
            <person name="Rychlewski L."/>
            <person name="Rynearson T.A."/>
            <person name="Schmutz J."/>
            <person name="Shapiro H."/>
            <person name="Siaut M."/>
            <person name="Stanley M."/>
            <person name="Sussman M.R."/>
            <person name="Taylor A.R."/>
            <person name="Vardi A."/>
            <person name="von Dassow P."/>
            <person name="Vyverman W."/>
            <person name="Willis A."/>
            <person name="Wyrwicz L.S."/>
            <person name="Rokhsar D.S."/>
            <person name="Weissenbach J."/>
            <person name="Armbrust E.V."/>
            <person name="Green B.R."/>
            <person name="Van de Peer Y."/>
            <person name="Grigoriev I.V."/>
        </authorList>
    </citation>
    <scope>NUCLEOTIDE SEQUENCE [LARGE SCALE GENOMIC DNA]</scope>
    <source>
        <strain evidence="3 4">CCAP 1055/1</strain>
    </source>
</reference>
<evidence type="ECO:0000256" key="2">
    <source>
        <dbReference type="SAM" id="SignalP"/>
    </source>
</evidence>
<evidence type="ECO:0000313" key="4">
    <source>
        <dbReference type="Proteomes" id="UP000000759"/>
    </source>
</evidence>
<name>B7G5Z2_PHATC</name>
<organism evidence="3 4">
    <name type="scientific">Phaeodactylum tricornutum (strain CCAP 1055/1)</name>
    <dbReference type="NCBI Taxonomy" id="556484"/>
    <lineage>
        <taxon>Eukaryota</taxon>
        <taxon>Sar</taxon>
        <taxon>Stramenopiles</taxon>
        <taxon>Ochrophyta</taxon>
        <taxon>Bacillariophyta</taxon>
        <taxon>Bacillariophyceae</taxon>
        <taxon>Bacillariophycidae</taxon>
        <taxon>Naviculales</taxon>
        <taxon>Phaeodactylaceae</taxon>
        <taxon>Phaeodactylum</taxon>
    </lineage>
</organism>
<evidence type="ECO:0000256" key="1">
    <source>
        <dbReference type="SAM" id="MobiDB-lite"/>
    </source>
</evidence>
<feature type="signal peptide" evidence="2">
    <location>
        <begin position="1"/>
        <end position="19"/>
    </location>
</feature>
<sequence length="500" mass="56199">MKFVRLFSLTVCVWGCADAFAPRSPSPTRDATRLFISSWGTKGPPSRWAEAAEQQNPQTNLQSYLKEPAAVEARANLDGTCLVSGLVRSKERTDQFVFDLLNHEESAFEFNRIVALVPDAKFAKKRLLSRSARYTGLLDKLEFVQAEQGTDAAVATEAQLENVKSWVAVLDANDRDEQAQDLLETCRAIIAVAQKASALENIAILLAGANELEATACQAVVDELQALHAQPESPKTYTLVAVGALEERPEGQTAYAFADFGTPEAVLPAQAVFSREESLRFVTELLQLEAGANRALAFAEVYNQNKTEAKLVKGLRQAGYARPQEIDHMLRDGPAAYKQAIQDFLTKNPDAAKGYTTTDAWWEQDIYKQSRARTAEREVEKTKFALDERTQEVEAIAKEWAKREFFRVSMAGTVDADMTEDEFIESCWDRALFQGDLKYRQMKGEKMDEETELATFQSKQERKQKAMLERAKKELAEIMQEDLDKDDDEDDDDEDDKKKK</sequence>
<dbReference type="InParanoid" id="B7G5Z2"/>
<dbReference type="OrthoDB" id="192134at2759"/>
<reference evidence="4" key="2">
    <citation type="submission" date="2008-08" db="EMBL/GenBank/DDBJ databases">
        <authorList>
            <consortium name="Diatom Consortium"/>
            <person name="Grigoriev I."/>
            <person name="Grimwood J."/>
            <person name="Kuo A."/>
            <person name="Otillar R.P."/>
            <person name="Salamov A."/>
            <person name="Detter J.C."/>
            <person name="Lindquist E."/>
            <person name="Shapiro H."/>
            <person name="Lucas S."/>
            <person name="Glavina del Rio T."/>
            <person name="Pitluck S."/>
            <person name="Rokhsar D."/>
            <person name="Bowler C."/>
        </authorList>
    </citation>
    <scope>GENOME REANNOTATION</scope>
    <source>
        <strain evidence="4">CCAP 1055/1</strain>
    </source>
</reference>
<dbReference type="HOGENOM" id="CLU_545724_0_0_1"/>
<evidence type="ECO:0000313" key="3">
    <source>
        <dbReference type="EMBL" id="EEC45920.1"/>
    </source>
</evidence>
<feature type="chain" id="PRO_5002855807" evidence="2">
    <location>
        <begin position="20"/>
        <end position="500"/>
    </location>
</feature>
<dbReference type="PaxDb" id="2850-Phatr48094"/>
<keyword evidence="2" id="KW-0732">Signal</keyword>
<feature type="region of interest" description="Disordered" evidence="1">
    <location>
        <begin position="476"/>
        <end position="500"/>
    </location>
</feature>
<dbReference type="OMA" id="NARYTGL"/>
<dbReference type="AlphaFoldDB" id="B7G5Z2"/>
<dbReference type="GeneID" id="7203461"/>
<dbReference type="EMBL" id="CM000618">
    <property type="protein sequence ID" value="EEC45920.1"/>
    <property type="molecule type" value="Genomic_DNA"/>
</dbReference>
<dbReference type="RefSeq" id="XP_002182633.1">
    <property type="nucleotide sequence ID" value="XM_002182597.1"/>
</dbReference>
<gene>
    <name evidence="3" type="ORF">PHATRDRAFT_48094</name>
</gene>
<feature type="compositionally biased region" description="Acidic residues" evidence="1">
    <location>
        <begin position="479"/>
        <end position="500"/>
    </location>
</feature>
<keyword evidence="4" id="KW-1185">Reference proteome</keyword>
<proteinExistence type="predicted"/>
<protein>
    <submittedName>
        <fullName evidence="3">Uncharacterized protein</fullName>
    </submittedName>
</protein>
<accession>B7G5Z2</accession>
<dbReference type="eggNOG" id="ENOG502S841">
    <property type="taxonomic scope" value="Eukaryota"/>
</dbReference>